<evidence type="ECO:0000256" key="1">
    <source>
        <dbReference type="SAM" id="MobiDB-lite"/>
    </source>
</evidence>
<accession>Q3V5E7</accession>
<reference evidence="2 3" key="4">
    <citation type="journal article" date="2007" name="Virology">
        <title>Transcriptional profiling of bacteriophage BFK20: coexpression interrogated by "guilt-by-association" algorithm.</title>
        <authorList>
            <person name="Majtan T."/>
            <person name="Halgasova N."/>
            <person name="Bukovska G."/>
            <person name="Timko J."/>
        </authorList>
    </citation>
    <scope>NUCLEOTIDE SEQUENCE [LARGE SCALE GENOMIC DNA]</scope>
</reference>
<sequence length="130" mass="14260">MRRITPMASESGYLSDEKVATLRDKYADLVDSLMPGESRKNVEQYLASEYGVSRITVMRITSGQTRKKAGGRLVARPSAMRVHKKAGGSPAVQCVVRDEANRVVRRMSVPSGHTLTVEPLLVPMEEEASA</sequence>
<keyword evidence="3" id="KW-1185">Reference proteome</keyword>
<gene>
    <name evidence="2" type="primary">ORF48</name>
</gene>
<reference evidence="2 3" key="2">
    <citation type="journal article" date="1994" name="Acta Virol.">
        <title>Characterization and sequence analysis of the F2 promoter from corynephage BFK20.</title>
        <authorList>
            <person name="Koptides M."/>
            <person name="Ugorcakova J."/>
            <person name="Baloghova E."/>
            <person name="Bukovska G."/>
            <person name="Timko J."/>
        </authorList>
    </citation>
    <scope>NUCLEOTIDE SEQUENCE [LARGE SCALE GENOMIC DNA]</scope>
</reference>
<reference evidence="2 3" key="1">
    <citation type="journal article" date="1992" name="J. Gen. Microbiol.">
        <title>Characterization of bacteriophage BFK20 from Brevibacterium flavum.</title>
        <authorList>
            <person name="Koptides M."/>
            <person name="Barak I."/>
            <person name="Sisova M."/>
            <person name="Baloghova E."/>
            <person name="Ugorcakova J."/>
        </authorList>
    </citation>
    <scope>NUCLEOTIDE SEQUENCE [LARGE SCALE GENOMIC DNA]</scope>
</reference>
<dbReference type="EMBL" id="AJ278322">
    <property type="protein sequence ID" value="CAJ29731.1"/>
    <property type="molecule type" value="Genomic_DNA"/>
</dbReference>
<evidence type="ECO:0000313" key="3">
    <source>
        <dbReference type="Proteomes" id="UP000001531"/>
    </source>
</evidence>
<evidence type="ECO:0000313" key="2">
    <source>
        <dbReference type="EMBL" id="CAJ29731.1"/>
    </source>
</evidence>
<dbReference type="GeneID" id="5580387"/>
<protein>
    <submittedName>
        <fullName evidence="2">Gp48</fullName>
    </submittedName>
</protein>
<dbReference type="RefSeq" id="YP_001456778.1">
    <property type="nucleotide sequence ID" value="NC_009799.3"/>
</dbReference>
<proteinExistence type="predicted"/>
<dbReference type="KEGG" id="vg:5580387"/>
<organism evidence="2 3">
    <name type="scientific">Corynebacterium phage BFK20</name>
    <dbReference type="NCBI Taxonomy" id="28358"/>
    <lineage>
        <taxon>Viruses</taxon>
        <taxon>Duplodnaviria</taxon>
        <taxon>Heunggongvirae</taxon>
        <taxon>Uroviricota</taxon>
        <taxon>Caudoviricetes</taxon>
        <taxon>Sasvirus</taxon>
        <taxon>Sasvirus BFK20</taxon>
    </lineage>
</organism>
<feature type="region of interest" description="Disordered" evidence="1">
    <location>
        <begin position="66"/>
        <end position="88"/>
    </location>
</feature>
<name>Q3V5E7_9CAUD</name>
<dbReference type="Proteomes" id="UP000001531">
    <property type="component" value="Segment"/>
</dbReference>
<reference evidence="2 3" key="3">
    <citation type="journal article" date="2006" name="Virology">
        <title>Complete nucleotide sequence and genome analysis of bacteriophage BFK20--a lytic phage of the industrial producer Brevibacterium flavum.</title>
        <authorList>
            <person name="Bukovska G."/>
            <person name="Klucar L."/>
            <person name="Vlcek C."/>
            <person name="Adamovic J."/>
            <person name="Turna J."/>
            <person name="Timko J."/>
        </authorList>
    </citation>
    <scope>NUCLEOTIDE SEQUENCE [LARGE SCALE GENOMIC DNA]</scope>
</reference>